<dbReference type="EMBL" id="HBIU01020636">
    <property type="protein sequence ID" value="CAE0630952.1"/>
    <property type="molecule type" value="Transcribed_RNA"/>
</dbReference>
<name>A0A6V1V016_HETAK</name>
<reference evidence="2" key="1">
    <citation type="submission" date="2021-01" db="EMBL/GenBank/DDBJ databases">
        <authorList>
            <person name="Corre E."/>
            <person name="Pelletier E."/>
            <person name="Niang G."/>
            <person name="Scheremetjew M."/>
            <person name="Finn R."/>
            <person name="Kale V."/>
            <person name="Holt S."/>
            <person name="Cochrane G."/>
            <person name="Meng A."/>
            <person name="Brown T."/>
            <person name="Cohen L."/>
        </authorList>
    </citation>
    <scope>NUCLEOTIDE SEQUENCE</scope>
    <source>
        <strain evidence="2">CCMP3107</strain>
    </source>
</reference>
<keyword evidence="1" id="KW-1133">Transmembrane helix</keyword>
<keyword evidence="1" id="KW-0472">Membrane</keyword>
<keyword evidence="1" id="KW-0812">Transmembrane</keyword>
<accession>A0A6V1V016</accession>
<proteinExistence type="predicted"/>
<evidence type="ECO:0000313" key="2">
    <source>
        <dbReference type="EMBL" id="CAE0630952.1"/>
    </source>
</evidence>
<sequence length="604" mass="68314">MEESSRLIAVDIEGDGNKYVVEAPQNKNSKAALFLALLATSLVALGVVYSSHDKPASWKMMKLDEAATKLQGRFPRNYEFFSHNMYEEAGFQADIDANEDDYAKAVCGYPTDNYEVFVDSKAVKKDLYGSQGYTVFNLDCRDTDGMDLMAWILIISMNGDIVAGTPLVARAEHVTVIDSSTVLYSTVGGKGAYLWNWRTGDLEREKFIPDAHTIAYIHSRDTFYGLLNDKEARIHHSPSVATEYDHEHGDALWSFPPPVENAHVNFLSLSGDNLYLSMRSAHALFKVNRMTNEVDWVLGGLSGTVDIIDINGEWIGAGGKYQPWSFQHKFQHIDDRYMSMFDNHVDSHREFIDGGNSRMVILEMDEFNNVAKEKWVHDTGDQATIYGSADLLPTGNVLGNSYHQVVDPSDPDRKYHVNIWEVTPDNEIAWRVGFMGRNPWDPEDTTSVYSKSVVDAEQPVGWLIYNAERFYESPVVHEPCVVRAAQQTIRIAVFNSVKAQEDLPGIVRIFGENSKELLYSKEFSFHKAWLPRIVSIPTVDAGVRIDEPWVMVVENSFGEKTAIHLGSDLTRVTKCLDMKYDWIFDDFDYHREFEEKVAKKGGGN</sequence>
<dbReference type="PANTHER" id="PTHR35340">
    <property type="entry name" value="PQQ ENZYME REPEAT PROTEIN-RELATED"/>
    <property type="match status" value="1"/>
</dbReference>
<protein>
    <submittedName>
        <fullName evidence="2">Uncharacterized protein</fullName>
    </submittedName>
</protein>
<dbReference type="AlphaFoldDB" id="A0A6V1V016"/>
<dbReference type="PANTHER" id="PTHR35340:SF5">
    <property type="entry name" value="ASST-DOMAIN-CONTAINING PROTEIN"/>
    <property type="match status" value="1"/>
</dbReference>
<gene>
    <name evidence="2" type="ORF">HAKA00212_LOCUS9651</name>
</gene>
<evidence type="ECO:0000256" key="1">
    <source>
        <dbReference type="SAM" id="Phobius"/>
    </source>
</evidence>
<dbReference type="Pfam" id="PF14269">
    <property type="entry name" value="Arylsulfotran_2"/>
    <property type="match status" value="1"/>
</dbReference>
<feature type="transmembrane region" description="Helical" evidence="1">
    <location>
        <begin position="31"/>
        <end position="52"/>
    </location>
</feature>
<dbReference type="InterPro" id="IPR053143">
    <property type="entry name" value="Arylsulfate_ST"/>
</dbReference>
<dbReference type="InterPro" id="IPR039535">
    <property type="entry name" value="ASST-like"/>
</dbReference>
<organism evidence="2">
    <name type="scientific">Heterosigma akashiwo</name>
    <name type="common">Chromophytic alga</name>
    <name type="synonym">Heterosigma carterae</name>
    <dbReference type="NCBI Taxonomy" id="2829"/>
    <lineage>
        <taxon>Eukaryota</taxon>
        <taxon>Sar</taxon>
        <taxon>Stramenopiles</taxon>
        <taxon>Ochrophyta</taxon>
        <taxon>Raphidophyceae</taxon>
        <taxon>Chattonellales</taxon>
        <taxon>Chattonellaceae</taxon>
        <taxon>Heterosigma</taxon>
    </lineage>
</organism>